<dbReference type="Proteomes" id="UP000623307">
    <property type="component" value="Chromosome 1"/>
</dbReference>
<reference evidence="1 2" key="1">
    <citation type="submission" date="2021-02" db="EMBL/GenBank/DDBJ databases">
        <title>Complete Genome Sequence of Cupriavidus oxalaticus Strain Ox1, a Soil Oxalate-Degrading Species.</title>
        <authorList>
            <person name="Palmieri F."/>
            <person name="Udriet P."/>
            <person name="Deuasquier M."/>
            <person name="Beaudoing E."/>
            <person name="Johnson S.L."/>
            <person name="Davenport K.W."/>
            <person name="Chain P.S."/>
            <person name="Bindschedler S."/>
            <person name="Junier P."/>
        </authorList>
    </citation>
    <scope>NUCLEOTIDE SEQUENCE [LARGE SCALE GENOMIC DNA]</scope>
    <source>
        <strain evidence="1 2">Ox1</strain>
    </source>
</reference>
<dbReference type="GeneID" id="303488137"/>
<dbReference type="RefSeq" id="WP_157096926.1">
    <property type="nucleotide sequence ID" value="NZ_CP069809.1"/>
</dbReference>
<evidence type="ECO:0000313" key="1">
    <source>
        <dbReference type="EMBL" id="QRQ91621.1"/>
    </source>
</evidence>
<gene>
    <name evidence="1" type="ORF">JTE92_01345</name>
</gene>
<evidence type="ECO:0000313" key="2">
    <source>
        <dbReference type="Proteomes" id="UP000623307"/>
    </source>
</evidence>
<keyword evidence="2" id="KW-1185">Reference proteome</keyword>
<name>A0ABX7HNA8_9BURK</name>
<dbReference type="EMBL" id="CP069811">
    <property type="protein sequence ID" value="QRQ91621.1"/>
    <property type="molecule type" value="Genomic_DNA"/>
</dbReference>
<sequence length="72" mass="7808">MRDKKELLRQVFADVPALKPLFLGLADDISPVYLASTYLGLSTRNYGGDLDSRAVLGNVIYRSASETTASSV</sequence>
<organism evidence="1 2">
    <name type="scientific">Cupriavidus oxalaticus</name>
    <dbReference type="NCBI Taxonomy" id="96344"/>
    <lineage>
        <taxon>Bacteria</taxon>
        <taxon>Pseudomonadati</taxon>
        <taxon>Pseudomonadota</taxon>
        <taxon>Betaproteobacteria</taxon>
        <taxon>Burkholderiales</taxon>
        <taxon>Burkholderiaceae</taxon>
        <taxon>Cupriavidus</taxon>
    </lineage>
</organism>
<proteinExistence type="predicted"/>
<accession>A0ABX7HNA8</accession>
<protein>
    <submittedName>
        <fullName evidence="1">Uncharacterized protein</fullName>
    </submittedName>
</protein>